<dbReference type="InterPro" id="IPR052194">
    <property type="entry name" value="MESH1"/>
</dbReference>
<dbReference type="PANTHER" id="PTHR46246:SF1">
    <property type="entry name" value="GUANOSINE-3',5'-BIS(DIPHOSPHATE) 3'-PYROPHOSPHOHYDROLASE MESH1"/>
    <property type="match status" value="1"/>
</dbReference>
<dbReference type="EMBL" id="JAHHHW010000099">
    <property type="protein sequence ID" value="MBW4433166.1"/>
    <property type="molecule type" value="Genomic_DNA"/>
</dbReference>
<organism evidence="2 3">
    <name type="scientific">Pelatocladus maniniholoensis HA4357-MV3</name>
    <dbReference type="NCBI Taxonomy" id="1117104"/>
    <lineage>
        <taxon>Bacteria</taxon>
        <taxon>Bacillati</taxon>
        <taxon>Cyanobacteriota</taxon>
        <taxon>Cyanophyceae</taxon>
        <taxon>Nostocales</taxon>
        <taxon>Nostocaceae</taxon>
        <taxon>Pelatocladus</taxon>
    </lineage>
</organism>
<accession>A0A9E3LTK3</accession>
<name>A0A9E3LTK3_9NOST</name>
<evidence type="ECO:0000313" key="3">
    <source>
        <dbReference type="Proteomes" id="UP000813215"/>
    </source>
</evidence>
<proteinExistence type="predicted"/>
<feature type="domain" description="HD/PDEase" evidence="1">
    <location>
        <begin position="34"/>
        <end position="145"/>
    </location>
</feature>
<dbReference type="GO" id="GO:0008893">
    <property type="term" value="F:guanosine-3',5'-bis(diphosphate) 3'-diphosphatase activity"/>
    <property type="evidence" value="ECO:0007669"/>
    <property type="project" value="TreeGrafter"/>
</dbReference>
<dbReference type="InterPro" id="IPR003607">
    <property type="entry name" value="HD/PDEase_dom"/>
</dbReference>
<evidence type="ECO:0000313" key="2">
    <source>
        <dbReference type="EMBL" id="MBW4433166.1"/>
    </source>
</evidence>
<sequence>MSSNALEKPKLTSRFELALVYATRLHANQVRKGSDIPYISHLLSVAALVLEDGGSEDEAIAALLHDAIEDQGGAKTREEIRQQFGEKVVSIVDGCTESEVIPKPPWKERKQEYIERMRHACPEVRRVSQADKLHNARSILTDWYQDGETVWNKFKGGKEGTLWYYRSLLAVYTEAGSSFLSKELGRIIAQLEQDKRE</sequence>
<protein>
    <submittedName>
        <fullName evidence="2">HD domain-containing protein</fullName>
    </submittedName>
</protein>
<comment type="caution">
    <text evidence="2">The sequence shown here is derived from an EMBL/GenBank/DDBJ whole genome shotgun (WGS) entry which is preliminary data.</text>
</comment>
<reference evidence="2" key="2">
    <citation type="journal article" date="2022" name="Microbiol. Resour. Announc.">
        <title>Metagenome Sequencing to Explore Phylogenomics of Terrestrial Cyanobacteria.</title>
        <authorList>
            <person name="Ward R.D."/>
            <person name="Stajich J.E."/>
            <person name="Johansen J.R."/>
            <person name="Huntemann M."/>
            <person name="Clum A."/>
            <person name="Foster B."/>
            <person name="Foster B."/>
            <person name="Roux S."/>
            <person name="Palaniappan K."/>
            <person name="Varghese N."/>
            <person name="Mukherjee S."/>
            <person name="Reddy T.B.K."/>
            <person name="Daum C."/>
            <person name="Copeland A."/>
            <person name="Chen I.A."/>
            <person name="Ivanova N.N."/>
            <person name="Kyrpides N.C."/>
            <person name="Shapiro N."/>
            <person name="Eloe-Fadrosh E.A."/>
            <person name="Pietrasiak N."/>
        </authorList>
    </citation>
    <scope>NUCLEOTIDE SEQUENCE</scope>
    <source>
        <strain evidence="2">HA4357-MV3</strain>
    </source>
</reference>
<gene>
    <name evidence="2" type="ORF">KME28_15915</name>
</gene>
<dbReference type="Gene3D" id="1.10.3210.10">
    <property type="entry name" value="Hypothetical protein af1432"/>
    <property type="match status" value="1"/>
</dbReference>
<dbReference type="PANTHER" id="PTHR46246">
    <property type="entry name" value="GUANOSINE-3',5'-BIS(DIPHOSPHATE) 3'-PYROPHOSPHOHYDROLASE MESH1"/>
    <property type="match status" value="1"/>
</dbReference>
<dbReference type="SUPFAM" id="SSF109604">
    <property type="entry name" value="HD-domain/PDEase-like"/>
    <property type="match status" value="1"/>
</dbReference>
<dbReference type="SMART" id="SM00471">
    <property type="entry name" value="HDc"/>
    <property type="match status" value="1"/>
</dbReference>
<dbReference type="AlphaFoldDB" id="A0A9E3LTK3"/>
<dbReference type="Pfam" id="PF13328">
    <property type="entry name" value="HD_4"/>
    <property type="match status" value="1"/>
</dbReference>
<dbReference type="Proteomes" id="UP000813215">
    <property type="component" value="Unassembled WGS sequence"/>
</dbReference>
<reference evidence="2" key="1">
    <citation type="submission" date="2021-05" db="EMBL/GenBank/DDBJ databases">
        <authorList>
            <person name="Pietrasiak N."/>
            <person name="Ward R."/>
            <person name="Stajich J.E."/>
            <person name="Kurbessoian T."/>
        </authorList>
    </citation>
    <scope>NUCLEOTIDE SEQUENCE</scope>
    <source>
        <strain evidence="2">HA4357-MV3</strain>
    </source>
</reference>
<evidence type="ECO:0000259" key="1">
    <source>
        <dbReference type="SMART" id="SM00471"/>
    </source>
</evidence>